<dbReference type="Proteomes" id="UP000006633">
    <property type="component" value="Chromosome"/>
</dbReference>
<dbReference type="eggNOG" id="COG1597">
    <property type="taxonomic scope" value="Bacteria"/>
</dbReference>
<evidence type="ECO:0000259" key="1">
    <source>
        <dbReference type="PROSITE" id="PS50146"/>
    </source>
</evidence>
<name>D7A9F2_ANCN5</name>
<dbReference type="GO" id="GO:0016301">
    <property type="term" value="F:kinase activity"/>
    <property type="evidence" value="ECO:0007669"/>
    <property type="project" value="UniProtKB-KW"/>
</dbReference>
<sequence>MSEGSRRVGSRPLYVLFNPLSGSAAALGLTAAALAGKFRAAGLEAEIDADSSRPLEVRVAKALASDAEIIVAAGGDGTITALAHALVDTPKTLALLPLGTANLLARDLKIPLDLDRAIAELATMAPCRIDVGDVNGRIFLHKVVIGTIPGIAAARETIRGRATLRARLDFVRYFLQRLSEPRRIALHIHPVDGASRVERVRAVAVANNAYDEGLGRFFARERLDRGTLTLYVLKRLGLSDTLRLTLAMLMGRWRQDSALAIEEVEGVVLHMKKHDVRVMIDGEVVRMDPPLTFRIRPQALSILAPAAVVLQAGTPNAAGAG</sequence>
<dbReference type="InterPro" id="IPR001206">
    <property type="entry name" value="Diacylglycerol_kinase_cat_dom"/>
</dbReference>
<keyword evidence="3" id="KW-1185">Reference proteome</keyword>
<dbReference type="InterPro" id="IPR017438">
    <property type="entry name" value="ATP-NAD_kinase_N"/>
</dbReference>
<dbReference type="SUPFAM" id="SSF111331">
    <property type="entry name" value="NAD kinase/diacylglycerol kinase-like"/>
    <property type="match status" value="1"/>
</dbReference>
<dbReference type="STRING" id="639283.Snov_3440"/>
<reference evidence="2 3" key="1">
    <citation type="journal article" date="2012" name="Stand. Genomic Sci.">
        <title>Complete genome sequence of the facultatively chemolithoautotrophic and methylotrophic alpha Proteobacterium Starkeya novella type strain (ATCC 8093(T)).</title>
        <authorList>
            <person name="Kappler U."/>
            <person name="Davenport K."/>
            <person name="Beatson S."/>
            <person name="Lucas S."/>
            <person name="Lapidus A."/>
            <person name="Copeland A."/>
            <person name="Berry K.W."/>
            <person name="Glavina Del Rio T."/>
            <person name="Hammon N."/>
            <person name="Dalin E."/>
            <person name="Tice H."/>
            <person name="Pitluck S."/>
            <person name="Richardson P."/>
            <person name="Bruce D."/>
            <person name="Goodwin L.A."/>
            <person name="Han C."/>
            <person name="Tapia R."/>
            <person name="Detter J.C."/>
            <person name="Chang Y.J."/>
            <person name="Jeffries C.D."/>
            <person name="Land M."/>
            <person name="Hauser L."/>
            <person name="Kyrpides N.C."/>
            <person name="Goker M."/>
            <person name="Ivanova N."/>
            <person name="Klenk H.P."/>
            <person name="Woyke T."/>
        </authorList>
    </citation>
    <scope>NUCLEOTIDE SEQUENCE [LARGE SCALE GENOMIC DNA]</scope>
    <source>
        <strain evidence="3">ATCC 8093 / DSM 506 / JCM 20403 / CCM 1077 / IAM 12100 / NBRC 12443 / NCIMB 10456</strain>
    </source>
</reference>
<dbReference type="Gene3D" id="3.40.50.10330">
    <property type="entry name" value="Probable inorganic polyphosphate/atp-NAD kinase, domain 1"/>
    <property type="match status" value="1"/>
</dbReference>
<dbReference type="PROSITE" id="PS50146">
    <property type="entry name" value="DAGK"/>
    <property type="match status" value="1"/>
</dbReference>
<dbReference type="InterPro" id="IPR045540">
    <property type="entry name" value="YegS/DAGK_C"/>
</dbReference>
<proteinExistence type="predicted"/>
<protein>
    <submittedName>
        <fullName evidence="2">Diacylglycerol kinase catalytic region</fullName>
    </submittedName>
</protein>
<accession>D7A9F2</accession>
<dbReference type="Pfam" id="PF00781">
    <property type="entry name" value="DAGK_cat"/>
    <property type="match status" value="1"/>
</dbReference>
<dbReference type="Gene3D" id="2.60.200.40">
    <property type="match status" value="1"/>
</dbReference>
<dbReference type="InterPro" id="IPR016064">
    <property type="entry name" value="NAD/diacylglycerol_kinase_sf"/>
</dbReference>
<evidence type="ECO:0000313" key="3">
    <source>
        <dbReference type="Proteomes" id="UP000006633"/>
    </source>
</evidence>
<keyword evidence="2" id="KW-0418">Kinase</keyword>
<dbReference type="EMBL" id="CP002026">
    <property type="protein sequence ID" value="ADH90714.1"/>
    <property type="molecule type" value="Genomic_DNA"/>
</dbReference>
<feature type="domain" description="DAGKc" evidence="1">
    <location>
        <begin position="8"/>
        <end position="138"/>
    </location>
</feature>
<dbReference type="SMART" id="SM00046">
    <property type="entry name" value="DAGKc"/>
    <property type="match status" value="1"/>
</dbReference>
<keyword evidence="2" id="KW-0808">Transferase</keyword>
<evidence type="ECO:0000313" key="2">
    <source>
        <dbReference type="EMBL" id="ADH90714.1"/>
    </source>
</evidence>
<organism evidence="2 3">
    <name type="scientific">Ancylobacter novellus (strain ATCC 8093 / DSM 506 / JCM 20403 / CCM 1077 / IAM 12100 / NBRC 12443 / NCIMB 10456)</name>
    <name type="common">Starkeya novella</name>
    <dbReference type="NCBI Taxonomy" id="639283"/>
    <lineage>
        <taxon>Bacteria</taxon>
        <taxon>Pseudomonadati</taxon>
        <taxon>Pseudomonadota</taxon>
        <taxon>Alphaproteobacteria</taxon>
        <taxon>Hyphomicrobiales</taxon>
        <taxon>Xanthobacteraceae</taxon>
        <taxon>Ancylobacter</taxon>
    </lineage>
</organism>
<dbReference type="HOGENOM" id="CLU_045532_5_1_5"/>
<dbReference type="OrthoDB" id="9815110at2"/>
<dbReference type="KEGG" id="sno:Snov_3440"/>
<dbReference type="AlphaFoldDB" id="D7A9F2"/>
<dbReference type="Pfam" id="PF19279">
    <property type="entry name" value="YegS_C"/>
    <property type="match status" value="1"/>
</dbReference>
<gene>
    <name evidence="2" type="ordered locus">Snov_3440</name>
</gene>